<dbReference type="SUPFAM" id="SSF47384">
    <property type="entry name" value="Homodimeric domain of signal transducing histidine kinase"/>
    <property type="match status" value="1"/>
</dbReference>
<evidence type="ECO:0000256" key="2">
    <source>
        <dbReference type="ARBA" id="ARBA00012438"/>
    </source>
</evidence>
<dbReference type="Gene3D" id="1.10.287.130">
    <property type="match status" value="1"/>
</dbReference>
<dbReference type="Pfam" id="PF00512">
    <property type="entry name" value="HisKA"/>
    <property type="match status" value="1"/>
</dbReference>
<sequence length="572" mass="60929">MDQPPTPTSTRPPWRQWWRQWRHRPAAMPPGPPAEAPLPAPPAAAQPDPALDAAALRQTLAASEAASRAKSEFLAHLGHEIRTPMSGITGMADLLAATQLDATQRGYVEMMQRSAGSLLTLVDRLLDFTRLEAEPPRLRAEPVALRGLLDAAVAEVWPRAQAKRLLLECLLDPGLPVWVRADAARLRQVVNHLLENALEFTPVGQVLLAARPAPDGGVLIEVSDTGIGISPALHASVFAPFVQADASLARRQGGIGLGLAVVHLLVQAMGGQVSLQSEEGHGALFRVQLPLQPLEAPPSVPAAAREAAALRRVAVISDAPASQQAWQARLRHLGHEVVALMTWRELAFAPETLGAQAPHAVLYDEPHDGWPPNGLDDAQPVPWERLLVQRSEPSAGATAGGPSGTRLQRPVDDAALARALESAGRGGLPAAGAAAGPLPASLATPRGRVLLVEDHEINQVVARSFLEHLGFEVDVASDAAGAMAALDARDFAVVVMDCQMPGMDGYELTRRIRDGEAGLRAQRTPIIALTAHATPADRERCLQAGMNDYLAKPVNVQLLGSTLERWLAPTRE</sequence>
<comment type="catalytic activity">
    <reaction evidence="1">
        <text>ATP + protein L-histidine = ADP + protein N-phospho-L-histidine.</text>
        <dbReference type="EC" id="2.7.13.3"/>
    </reaction>
</comment>
<dbReference type="SMART" id="SM00387">
    <property type="entry name" value="HATPase_c"/>
    <property type="match status" value="1"/>
</dbReference>
<evidence type="ECO:0000256" key="4">
    <source>
        <dbReference type="ARBA" id="ARBA00023012"/>
    </source>
</evidence>
<dbReference type="InterPro" id="IPR003661">
    <property type="entry name" value="HisK_dim/P_dom"/>
</dbReference>
<dbReference type="CDD" id="cd00082">
    <property type="entry name" value="HisKA"/>
    <property type="match status" value="1"/>
</dbReference>
<name>A0ABY4SB07_AQUTE</name>
<dbReference type="Pfam" id="PF02518">
    <property type="entry name" value="HATPase_c"/>
    <property type="match status" value="1"/>
</dbReference>
<dbReference type="RefSeq" id="WP_250198745.1">
    <property type="nucleotide sequence ID" value="NZ_CP097636.1"/>
</dbReference>
<dbReference type="SUPFAM" id="SSF55874">
    <property type="entry name" value="ATPase domain of HSP90 chaperone/DNA topoisomerase II/histidine kinase"/>
    <property type="match status" value="1"/>
</dbReference>
<dbReference type="EMBL" id="CP097636">
    <property type="protein sequence ID" value="URI10538.1"/>
    <property type="molecule type" value="Genomic_DNA"/>
</dbReference>
<dbReference type="PROSITE" id="PS50109">
    <property type="entry name" value="HIS_KIN"/>
    <property type="match status" value="1"/>
</dbReference>
<evidence type="ECO:0000313" key="9">
    <source>
        <dbReference type="EMBL" id="URI10538.1"/>
    </source>
</evidence>
<dbReference type="SMART" id="SM00388">
    <property type="entry name" value="HisKA"/>
    <property type="match status" value="1"/>
</dbReference>
<dbReference type="InterPro" id="IPR003594">
    <property type="entry name" value="HATPase_dom"/>
</dbReference>
<dbReference type="SUPFAM" id="SSF52172">
    <property type="entry name" value="CheY-like"/>
    <property type="match status" value="1"/>
</dbReference>
<evidence type="ECO:0000256" key="6">
    <source>
        <dbReference type="SAM" id="MobiDB-lite"/>
    </source>
</evidence>
<evidence type="ECO:0000256" key="5">
    <source>
        <dbReference type="PROSITE-ProRule" id="PRU00169"/>
    </source>
</evidence>
<dbReference type="Gene3D" id="3.40.50.2300">
    <property type="match status" value="1"/>
</dbReference>
<dbReference type="PROSITE" id="PS50110">
    <property type="entry name" value="RESPONSE_REGULATORY"/>
    <property type="match status" value="1"/>
</dbReference>
<gene>
    <name evidence="9" type="ORF">MW290_16170</name>
</gene>
<dbReference type="InterPro" id="IPR005467">
    <property type="entry name" value="His_kinase_dom"/>
</dbReference>
<keyword evidence="4" id="KW-0902">Two-component regulatory system</keyword>
<dbReference type="InterPro" id="IPR001789">
    <property type="entry name" value="Sig_transdc_resp-reg_receiver"/>
</dbReference>
<dbReference type="CDD" id="cd16922">
    <property type="entry name" value="HATPase_EvgS-ArcB-TorS-like"/>
    <property type="match status" value="1"/>
</dbReference>
<dbReference type="Pfam" id="PF00072">
    <property type="entry name" value="Response_reg"/>
    <property type="match status" value="1"/>
</dbReference>
<evidence type="ECO:0000256" key="1">
    <source>
        <dbReference type="ARBA" id="ARBA00000085"/>
    </source>
</evidence>
<evidence type="ECO:0000259" key="7">
    <source>
        <dbReference type="PROSITE" id="PS50109"/>
    </source>
</evidence>
<dbReference type="Proteomes" id="UP001056201">
    <property type="component" value="Chromosome 2"/>
</dbReference>
<feature type="compositionally biased region" description="Pro residues" evidence="6">
    <location>
        <begin position="27"/>
        <end position="44"/>
    </location>
</feature>
<dbReference type="InterPro" id="IPR011006">
    <property type="entry name" value="CheY-like_superfamily"/>
</dbReference>
<dbReference type="CDD" id="cd17546">
    <property type="entry name" value="REC_hyHK_CKI1_RcsC-like"/>
    <property type="match status" value="1"/>
</dbReference>
<dbReference type="InterPro" id="IPR036097">
    <property type="entry name" value="HisK_dim/P_sf"/>
</dbReference>
<accession>A0ABY4SB07</accession>
<dbReference type="PRINTS" id="PR00344">
    <property type="entry name" value="BCTRLSENSOR"/>
</dbReference>
<dbReference type="PANTHER" id="PTHR45339">
    <property type="entry name" value="HYBRID SIGNAL TRANSDUCTION HISTIDINE KINASE J"/>
    <property type="match status" value="1"/>
</dbReference>
<reference evidence="9" key="1">
    <citation type="submission" date="2022-05" db="EMBL/GenBank/DDBJ databases">
        <title>An RpoN-dependent PEP-CTERM gene is involved in floc formation of an Aquincola tertiaricarbonis strain.</title>
        <authorList>
            <person name="Qiu D."/>
            <person name="Xia M."/>
        </authorList>
    </citation>
    <scope>NUCLEOTIDE SEQUENCE</scope>
    <source>
        <strain evidence="9">RN12</strain>
    </source>
</reference>
<dbReference type="PANTHER" id="PTHR45339:SF1">
    <property type="entry name" value="HYBRID SIGNAL TRANSDUCTION HISTIDINE KINASE J"/>
    <property type="match status" value="1"/>
</dbReference>
<keyword evidence="3 5" id="KW-0597">Phosphoprotein</keyword>
<feature type="domain" description="Response regulatory" evidence="8">
    <location>
        <begin position="448"/>
        <end position="567"/>
    </location>
</feature>
<organism evidence="9 10">
    <name type="scientific">Aquincola tertiaricarbonis</name>
    <dbReference type="NCBI Taxonomy" id="391953"/>
    <lineage>
        <taxon>Bacteria</taxon>
        <taxon>Pseudomonadati</taxon>
        <taxon>Pseudomonadota</taxon>
        <taxon>Betaproteobacteria</taxon>
        <taxon>Burkholderiales</taxon>
        <taxon>Sphaerotilaceae</taxon>
        <taxon>Aquincola</taxon>
    </lineage>
</organism>
<protein>
    <recommendedName>
        <fullName evidence="2">histidine kinase</fullName>
        <ecNumber evidence="2">2.7.13.3</ecNumber>
    </recommendedName>
</protein>
<dbReference type="Gene3D" id="3.30.565.10">
    <property type="entry name" value="Histidine kinase-like ATPase, C-terminal domain"/>
    <property type="match status" value="1"/>
</dbReference>
<keyword evidence="10" id="KW-1185">Reference proteome</keyword>
<dbReference type="EC" id="2.7.13.3" evidence="2"/>
<feature type="domain" description="Histidine kinase" evidence="7">
    <location>
        <begin position="76"/>
        <end position="293"/>
    </location>
</feature>
<evidence type="ECO:0000259" key="8">
    <source>
        <dbReference type="PROSITE" id="PS50110"/>
    </source>
</evidence>
<dbReference type="SMART" id="SM00448">
    <property type="entry name" value="REC"/>
    <property type="match status" value="1"/>
</dbReference>
<feature type="region of interest" description="Disordered" evidence="6">
    <location>
        <begin position="1"/>
        <end position="47"/>
    </location>
</feature>
<feature type="modified residue" description="4-aspartylphosphate" evidence="5">
    <location>
        <position position="497"/>
    </location>
</feature>
<proteinExistence type="predicted"/>
<evidence type="ECO:0000256" key="3">
    <source>
        <dbReference type="ARBA" id="ARBA00022553"/>
    </source>
</evidence>
<feature type="compositionally biased region" description="Low complexity" evidence="6">
    <location>
        <begin position="8"/>
        <end position="19"/>
    </location>
</feature>
<dbReference type="InterPro" id="IPR036890">
    <property type="entry name" value="HATPase_C_sf"/>
</dbReference>
<evidence type="ECO:0000313" key="10">
    <source>
        <dbReference type="Proteomes" id="UP001056201"/>
    </source>
</evidence>
<dbReference type="InterPro" id="IPR004358">
    <property type="entry name" value="Sig_transdc_His_kin-like_C"/>
</dbReference>